<dbReference type="AlphaFoldDB" id="A0A1U7RZ29"/>
<dbReference type="InterPro" id="IPR039008">
    <property type="entry name" value="IF_rod_dom"/>
</dbReference>
<dbReference type="PROSITE" id="PS51842">
    <property type="entry name" value="IF_ROD_2"/>
    <property type="match status" value="1"/>
</dbReference>
<gene>
    <name evidence="7" type="primary">KRT80</name>
</gene>
<evidence type="ECO:0000256" key="3">
    <source>
        <dbReference type="SAM" id="Coils"/>
    </source>
</evidence>
<evidence type="ECO:0000313" key="7">
    <source>
        <dbReference type="RefSeq" id="XP_006031790.2"/>
    </source>
</evidence>
<dbReference type="InParanoid" id="A0A1U7RZ29"/>
<evidence type="ECO:0000259" key="5">
    <source>
        <dbReference type="PROSITE" id="PS51842"/>
    </source>
</evidence>
<feature type="compositionally biased region" description="Low complexity" evidence="4">
    <location>
        <begin position="79"/>
        <end position="90"/>
    </location>
</feature>
<dbReference type="SUPFAM" id="SSF64593">
    <property type="entry name" value="Intermediate filament protein, coiled coil region"/>
    <property type="match status" value="2"/>
</dbReference>
<evidence type="ECO:0000256" key="2">
    <source>
        <dbReference type="ARBA" id="ARBA00023054"/>
    </source>
</evidence>
<dbReference type="GO" id="GO:0030280">
    <property type="term" value="F:structural constituent of skin epidermis"/>
    <property type="evidence" value="ECO:0007669"/>
    <property type="project" value="TreeGrafter"/>
</dbReference>
<dbReference type="FunFam" id="1.20.5.170:FF:000004">
    <property type="entry name" value="Keratin, type II cytoskeletal 5"/>
    <property type="match status" value="1"/>
</dbReference>
<reference evidence="7" key="1">
    <citation type="submission" date="2025-08" db="UniProtKB">
        <authorList>
            <consortium name="RefSeq"/>
        </authorList>
    </citation>
    <scope>IDENTIFICATION</scope>
</reference>
<dbReference type="PANTHER" id="PTHR45616:SF1">
    <property type="entry name" value="KERATIN, TYPE II CYTOSKELETAL 80"/>
    <property type="match status" value="1"/>
</dbReference>
<dbReference type="KEGG" id="asn:102371067"/>
<dbReference type="RefSeq" id="XP_006031790.2">
    <property type="nucleotide sequence ID" value="XM_006031728.3"/>
</dbReference>
<organism evidence="6 7">
    <name type="scientific">Alligator sinensis</name>
    <name type="common">Chinese alligator</name>
    <dbReference type="NCBI Taxonomy" id="38654"/>
    <lineage>
        <taxon>Eukaryota</taxon>
        <taxon>Metazoa</taxon>
        <taxon>Chordata</taxon>
        <taxon>Craniata</taxon>
        <taxon>Vertebrata</taxon>
        <taxon>Euteleostomi</taxon>
        <taxon>Archelosauria</taxon>
        <taxon>Archosauria</taxon>
        <taxon>Crocodylia</taxon>
        <taxon>Alligatoridae</taxon>
        <taxon>Alligatorinae</taxon>
        <taxon>Alligator</taxon>
    </lineage>
</organism>
<dbReference type="Pfam" id="PF00038">
    <property type="entry name" value="Filament"/>
    <property type="match status" value="1"/>
</dbReference>
<feature type="coiled-coil region" evidence="3">
    <location>
        <begin position="160"/>
        <end position="252"/>
    </location>
</feature>
<feature type="compositionally biased region" description="Low complexity" evidence="4">
    <location>
        <begin position="492"/>
        <end position="505"/>
    </location>
</feature>
<feature type="coiled-coil region" evidence="3">
    <location>
        <begin position="381"/>
        <end position="447"/>
    </location>
</feature>
<dbReference type="GO" id="GO:0045109">
    <property type="term" value="P:intermediate filament organization"/>
    <property type="evidence" value="ECO:0007669"/>
    <property type="project" value="TreeGrafter"/>
</dbReference>
<keyword evidence="2 3" id="KW-0175">Coiled coil</keyword>
<dbReference type="Proteomes" id="UP000189705">
    <property type="component" value="Unplaced"/>
</dbReference>
<sequence>MLSTQISSKKEGGSRVKRKPNRLIWITSVVTPTPLNEHRRTGVCNALAQGRQEFKRATSLLPPAAAGSLGPTAGMDTPSKAFSTSSLSSGGASGRMSRASSIFAAVDCNGCSSPGSTASRNFSSASLSGNRPSAYPPLSVDKTLLTPLHLDIDPSFQAMKNREKEEIKVLNNQFVALIKQVQSLELQNKMLETRWDFLKDQDNSSSEVDIKCIYDEYMGRMEQEMKSIDQEKEELESELTKVLDSMDDFRAKYEGEMQLRNSLEYTFLELKKDLDAGTLHRTELEVKLNGLQEHMELKKSVYEQELQELLAEVKDISVVLGIDTRCNLDLHSIVEEVRAQYEALAVWSWKEAEAHIWSKLNEGVPRSAMYGNHLFNSRREIADLNIQIQKLRSCIVSLKSQCLSLEESIKEAGEQGEFALQDASAKLASLEEALQKGKEDVTHLVKEHQQLMNTKLALDVEILTYRKLVEGEESSIESPAPTVITSIHSKPKSAATSFSSSAASKADPRGRGNPTEKMNLNRGTVEAVLSRSQSDGSASQNTPAQHDGARPKPRSLSNVEGHLEKPNQEK</sequence>
<feature type="compositionally biased region" description="Polar residues" evidence="4">
    <location>
        <begin position="530"/>
        <end position="544"/>
    </location>
</feature>
<evidence type="ECO:0000313" key="6">
    <source>
        <dbReference type="Proteomes" id="UP000189705"/>
    </source>
</evidence>
<dbReference type="GeneID" id="102371067"/>
<protein>
    <submittedName>
        <fullName evidence="7">Keratin, type II cytoskeletal 80</fullName>
    </submittedName>
</protein>
<proteinExistence type="predicted"/>
<dbReference type="SMART" id="SM01391">
    <property type="entry name" value="Filament"/>
    <property type="match status" value="1"/>
</dbReference>
<accession>A0A1U7RZ29</accession>
<feature type="region of interest" description="Disordered" evidence="4">
    <location>
        <begin position="474"/>
        <end position="570"/>
    </location>
</feature>
<dbReference type="Gene3D" id="1.20.5.500">
    <property type="entry name" value="Single helix bin"/>
    <property type="match status" value="1"/>
</dbReference>
<dbReference type="FunFam" id="1.20.5.1160:FF:000001">
    <property type="entry name" value="Keratin type II"/>
    <property type="match status" value="1"/>
</dbReference>
<dbReference type="GO" id="GO:0045095">
    <property type="term" value="C:keratin filament"/>
    <property type="evidence" value="ECO:0007669"/>
    <property type="project" value="InterPro"/>
</dbReference>
<dbReference type="GO" id="GO:0031424">
    <property type="term" value="P:keratinization"/>
    <property type="evidence" value="ECO:0007669"/>
    <property type="project" value="TreeGrafter"/>
</dbReference>
<dbReference type="PANTHER" id="PTHR45616">
    <property type="entry name" value="GATA-TYPE DOMAIN-CONTAINING PROTEIN"/>
    <property type="match status" value="1"/>
</dbReference>
<evidence type="ECO:0000256" key="1">
    <source>
        <dbReference type="ARBA" id="ARBA00022754"/>
    </source>
</evidence>
<feature type="domain" description="IF rod" evidence="5">
    <location>
        <begin position="163"/>
        <end position="476"/>
    </location>
</feature>
<keyword evidence="6" id="KW-1185">Reference proteome</keyword>
<dbReference type="STRING" id="38654.A0A1U7RZ29"/>
<dbReference type="PRINTS" id="PR01276">
    <property type="entry name" value="TYPE2KERATIN"/>
</dbReference>
<dbReference type="CTD" id="144501"/>
<dbReference type="eggNOG" id="ENOG502RVYD">
    <property type="taxonomic scope" value="Eukaryota"/>
</dbReference>
<dbReference type="GO" id="GO:0005615">
    <property type="term" value="C:extracellular space"/>
    <property type="evidence" value="ECO:0007669"/>
    <property type="project" value="TreeGrafter"/>
</dbReference>
<keyword evidence="1" id="KW-0403">Intermediate filament</keyword>
<dbReference type="Gene3D" id="1.20.5.170">
    <property type="match status" value="1"/>
</dbReference>
<feature type="compositionally biased region" description="Basic and acidic residues" evidence="4">
    <location>
        <begin position="561"/>
        <end position="570"/>
    </location>
</feature>
<evidence type="ECO:0000256" key="4">
    <source>
        <dbReference type="SAM" id="MobiDB-lite"/>
    </source>
</evidence>
<feature type="region of interest" description="Disordered" evidence="4">
    <location>
        <begin position="62"/>
        <end position="90"/>
    </location>
</feature>
<name>A0A1U7RZ29_ALLSI</name>
<dbReference type="InterPro" id="IPR003054">
    <property type="entry name" value="Keratin_II"/>
</dbReference>
<dbReference type="Gene3D" id="1.20.5.1160">
    <property type="entry name" value="Vasodilator-stimulated phosphoprotein"/>
    <property type="match status" value="1"/>
</dbReference>